<accession>A0A1I6KZD5</accession>
<sequence length="181" mass="18712">MTGSKPGRETSRRASTTLVALGLVVTVLVIGGMLALGQGPLGGAGDAQTTPAQTTEHGEAAASDDDSSGGGERPFTIDVQKIENCGKTCRDVTVSLTNNGGNPRENISVTTTVYAGQDSVWQGEAAIGTLASDESTRRTEQIDVGYVGGAKIERNGGTVTIETVVHWDGGEATYREQKQVS</sequence>
<dbReference type="OrthoDB" id="205469at2157"/>
<protein>
    <submittedName>
        <fullName evidence="2">Uncharacterized protein</fullName>
    </submittedName>
</protein>
<organism evidence="2 3">
    <name type="scientific">Halomicrobium zhouii</name>
    <dbReference type="NCBI Taxonomy" id="767519"/>
    <lineage>
        <taxon>Archaea</taxon>
        <taxon>Methanobacteriati</taxon>
        <taxon>Methanobacteriota</taxon>
        <taxon>Stenosarchaea group</taxon>
        <taxon>Halobacteria</taxon>
        <taxon>Halobacteriales</taxon>
        <taxon>Haloarculaceae</taxon>
        <taxon>Halomicrobium</taxon>
    </lineage>
</organism>
<feature type="region of interest" description="Disordered" evidence="1">
    <location>
        <begin position="42"/>
        <end position="75"/>
    </location>
</feature>
<evidence type="ECO:0000313" key="2">
    <source>
        <dbReference type="EMBL" id="SFR96564.1"/>
    </source>
</evidence>
<proteinExistence type="predicted"/>
<dbReference type="RefSeq" id="WP_143117661.1">
    <property type="nucleotide sequence ID" value="NZ_FOZK01000002.1"/>
</dbReference>
<dbReference type="AlphaFoldDB" id="A0A1I6KZD5"/>
<name>A0A1I6KZD5_9EURY</name>
<keyword evidence="3" id="KW-1185">Reference proteome</keyword>
<evidence type="ECO:0000313" key="3">
    <source>
        <dbReference type="Proteomes" id="UP000199062"/>
    </source>
</evidence>
<dbReference type="Proteomes" id="UP000199062">
    <property type="component" value="Unassembled WGS sequence"/>
</dbReference>
<gene>
    <name evidence="2" type="ORF">SAMN05216559_1644</name>
</gene>
<reference evidence="2 3" key="1">
    <citation type="submission" date="2016-10" db="EMBL/GenBank/DDBJ databases">
        <authorList>
            <person name="de Groot N.N."/>
        </authorList>
    </citation>
    <scope>NUCLEOTIDE SEQUENCE [LARGE SCALE GENOMIC DNA]</scope>
    <source>
        <strain evidence="2 3">CGMCC 1.10457</strain>
    </source>
</reference>
<dbReference type="EMBL" id="FOZK01000002">
    <property type="protein sequence ID" value="SFR96564.1"/>
    <property type="molecule type" value="Genomic_DNA"/>
</dbReference>
<evidence type="ECO:0000256" key="1">
    <source>
        <dbReference type="SAM" id="MobiDB-lite"/>
    </source>
</evidence>